<sequence>MKVILDTNILISALIFGGKPRNILELIIVEKKITGIISRAVIDELLGVLEMKFKYSHNQLIKVEKLIEENFVMVYPQKIPNIIKNDNFDNQVLAIANELKIDYIISGDNHLLKIKVYNEVPIITPHYFLNIIKCSK</sequence>
<evidence type="ECO:0000259" key="1">
    <source>
        <dbReference type="SMART" id="SM00670"/>
    </source>
</evidence>
<dbReference type="Gene3D" id="3.40.50.1010">
    <property type="entry name" value="5'-nuclease"/>
    <property type="match status" value="1"/>
</dbReference>
<evidence type="ECO:0000313" key="3">
    <source>
        <dbReference type="Proteomes" id="UP000034508"/>
    </source>
</evidence>
<name>A0A0G0FI07_9BACT</name>
<reference evidence="2 3" key="1">
    <citation type="journal article" date="2015" name="Nature">
        <title>rRNA introns, odd ribosomes, and small enigmatic genomes across a large radiation of phyla.</title>
        <authorList>
            <person name="Brown C.T."/>
            <person name="Hug L.A."/>
            <person name="Thomas B.C."/>
            <person name="Sharon I."/>
            <person name="Castelle C.J."/>
            <person name="Singh A."/>
            <person name="Wilkins M.J."/>
            <person name="Williams K.H."/>
            <person name="Banfield J.F."/>
        </authorList>
    </citation>
    <scope>NUCLEOTIDE SEQUENCE [LARGE SCALE GENOMIC DNA]</scope>
</reference>
<proteinExistence type="predicted"/>
<dbReference type="AlphaFoldDB" id="A0A0G0FI07"/>
<dbReference type="NCBIfam" id="TIGR00305">
    <property type="entry name" value="putative toxin-antitoxin system toxin component, PIN family"/>
    <property type="match status" value="1"/>
</dbReference>
<dbReference type="SMART" id="SM00670">
    <property type="entry name" value="PINc"/>
    <property type="match status" value="1"/>
</dbReference>
<dbReference type="InterPro" id="IPR029060">
    <property type="entry name" value="PIN-like_dom_sf"/>
</dbReference>
<evidence type="ECO:0000313" key="2">
    <source>
        <dbReference type="EMBL" id="KKQ18693.1"/>
    </source>
</evidence>
<accession>A0A0G0FI07</accession>
<comment type="caution">
    <text evidence="2">The sequence shown here is derived from an EMBL/GenBank/DDBJ whole genome shotgun (WGS) entry which is preliminary data.</text>
</comment>
<organism evidence="2 3">
    <name type="scientific">Berkelbacteria bacterium GW2011_GWA1_36_9</name>
    <dbReference type="NCBI Taxonomy" id="1618331"/>
    <lineage>
        <taxon>Bacteria</taxon>
        <taxon>Candidatus Berkelbacteria</taxon>
    </lineage>
</organism>
<dbReference type="Pfam" id="PF13470">
    <property type="entry name" value="PIN_3"/>
    <property type="match status" value="1"/>
</dbReference>
<dbReference type="SUPFAM" id="SSF88723">
    <property type="entry name" value="PIN domain-like"/>
    <property type="match status" value="1"/>
</dbReference>
<dbReference type="PANTHER" id="PTHR34610:SF3">
    <property type="entry name" value="SSL7007 PROTEIN"/>
    <property type="match status" value="1"/>
</dbReference>
<dbReference type="PANTHER" id="PTHR34610">
    <property type="entry name" value="SSL7007 PROTEIN"/>
    <property type="match status" value="1"/>
</dbReference>
<dbReference type="Proteomes" id="UP000034508">
    <property type="component" value="Unassembled WGS sequence"/>
</dbReference>
<protein>
    <submittedName>
        <fullName evidence="2">PIN domain protein</fullName>
    </submittedName>
</protein>
<dbReference type="InterPro" id="IPR002850">
    <property type="entry name" value="PIN_toxin-like"/>
</dbReference>
<dbReference type="InterPro" id="IPR002716">
    <property type="entry name" value="PIN_dom"/>
</dbReference>
<dbReference type="EMBL" id="LBSM01000002">
    <property type="protein sequence ID" value="KKQ18693.1"/>
    <property type="molecule type" value="Genomic_DNA"/>
</dbReference>
<gene>
    <name evidence="2" type="ORF">US31_C0002G0038</name>
</gene>
<feature type="domain" description="PIN" evidence="1">
    <location>
        <begin position="1"/>
        <end position="113"/>
    </location>
</feature>